<feature type="compositionally biased region" description="Polar residues" evidence="1">
    <location>
        <begin position="11"/>
        <end position="22"/>
    </location>
</feature>
<evidence type="ECO:0000313" key="2">
    <source>
        <dbReference type="EMBL" id="JAH49465.1"/>
    </source>
</evidence>
<name>A0A0E9T9B6_ANGAN</name>
<organism evidence="2">
    <name type="scientific">Anguilla anguilla</name>
    <name type="common">European freshwater eel</name>
    <name type="synonym">Muraena anguilla</name>
    <dbReference type="NCBI Taxonomy" id="7936"/>
    <lineage>
        <taxon>Eukaryota</taxon>
        <taxon>Metazoa</taxon>
        <taxon>Chordata</taxon>
        <taxon>Craniata</taxon>
        <taxon>Vertebrata</taxon>
        <taxon>Euteleostomi</taxon>
        <taxon>Actinopterygii</taxon>
        <taxon>Neopterygii</taxon>
        <taxon>Teleostei</taxon>
        <taxon>Anguilliformes</taxon>
        <taxon>Anguillidae</taxon>
        <taxon>Anguilla</taxon>
    </lineage>
</organism>
<accession>A0A0E9T9B6</accession>
<dbReference type="EMBL" id="GBXM01059112">
    <property type="protein sequence ID" value="JAH49465.1"/>
    <property type="molecule type" value="Transcribed_RNA"/>
</dbReference>
<feature type="compositionally biased region" description="Basic and acidic residues" evidence="1">
    <location>
        <begin position="1"/>
        <end position="10"/>
    </location>
</feature>
<feature type="region of interest" description="Disordered" evidence="1">
    <location>
        <begin position="1"/>
        <end position="22"/>
    </location>
</feature>
<dbReference type="AlphaFoldDB" id="A0A0E9T9B6"/>
<reference evidence="2" key="2">
    <citation type="journal article" date="2015" name="Fish Shellfish Immunol.">
        <title>Early steps in the European eel (Anguilla anguilla)-Vibrio vulnificus interaction in the gills: Role of the RtxA13 toxin.</title>
        <authorList>
            <person name="Callol A."/>
            <person name="Pajuelo D."/>
            <person name="Ebbesson L."/>
            <person name="Teles M."/>
            <person name="MacKenzie S."/>
            <person name="Amaro C."/>
        </authorList>
    </citation>
    <scope>NUCLEOTIDE SEQUENCE</scope>
</reference>
<evidence type="ECO:0000256" key="1">
    <source>
        <dbReference type="SAM" id="MobiDB-lite"/>
    </source>
</evidence>
<protein>
    <submittedName>
        <fullName evidence="2">Uncharacterized protein</fullName>
    </submittedName>
</protein>
<reference evidence="2" key="1">
    <citation type="submission" date="2014-11" db="EMBL/GenBank/DDBJ databases">
        <authorList>
            <person name="Amaro Gonzalez C."/>
        </authorList>
    </citation>
    <scope>NUCLEOTIDE SEQUENCE</scope>
</reference>
<sequence>MDGCSQDKSKITSQLYQSSPAGPSNLMIHTVCYS</sequence>
<proteinExistence type="predicted"/>